<dbReference type="PANTHER" id="PTHR43899">
    <property type="entry name" value="RH59310P"/>
    <property type="match status" value="1"/>
</dbReference>
<dbReference type="FunFam" id="3.40.50.720:FF:000137">
    <property type="entry name" value="Hydroxysteroid (17-beta) dehydrogenase 3"/>
    <property type="match status" value="1"/>
</dbReference>
<dbReference type="Proteomes" id="UP000007798">
    <property type="component" value="Unassembled WGS sequence"/>
</dbReference>
<dbReference type="PRINTS" id="PR00081">
    <property type="entry name" value="GDHRDH"/>
</dbReference>
<dbReference type="GO" id="GO:0005783">
    <property type="term" value="C:endoplasmic reticulum"/>
    <property type="evidence" value="ECO:0007669"/>
    <property type="project" value="UniProtKB-SubCell"/>
</dbReference>
<name>B4N915_DROWI</name>
<comment type="subcellular location">
    <subcellularLocation>
        <location evidence="1">Endoplasmic reticulum</location>
    </subcellularLocation>
</comment>
<feature type="transmembrane region" description="Helical" evidence="5">
    <location>
        <begin position="7"/>
        <end position="35"/>
    </location>
</feature>
<dbReference type="InterPro" id="IPR002347">
    <property type="entry name" value="SDR_fam"/>
</dbReference>
<evidence type="ECO:0000313" key="7">
    <source>
        <dbReference type="Proteomes" id="UP000007798"/>
    </source>
</evidence>
<dbReference type="GO" id="GO:0016491">
    <property type="term" value="F:oxidoreductase activity"/>
    <property type="evidence" value="ECO:0007669"/>
    <property type="project" value="UniProtKB-KW"/>
</dbReference>
<dbReference type="InterPro" id="IPR051019">
    <property type="entry name" value="VLCFA-Steroid_DH"/>
</dbReference>
<accession>B4N915</accession>
<dbReference type="STRING" id="7260.B4N915"/>
<dbReference type="eggNOG" id="KOG1014">
    <property type="taxonomic scope" value="Eukaryota"/>
</dbReference>
<organism evidence="6 7">
    <name type="scientific">Drosophila willistoni</name>
    <name type="common">Fruit fly</name>
    <dbReference type="NCBI Taxonomy" id="7260"/>
    <lineage>
        <taxon>Eukaryota</taxon>
        <taxon>Metazoa</taxon>
        <taxon>Ecdysozoa</taxon>
        <taxon>Arthropoda</taxon>
        <taxon>Hexapoda</taxon>
        <taxon>Insecta</taxon>
        <taxon>Pterygota</taxon>
        <taxon>Neoptera</taxon>
        <taxon>Endopterygota</taxon>
        <taxon>Diptera</taxon>
        <taxon>Brachycera</taxon>
        <taxon>Muscomorpha</taxon>
        <taxon>Ephydroidea</taxon>
        <taxon>Drosophilidae</taxon>
        <taxon>Drosophila</taxon>
        <taxon>Sophophora</taxon>
    </lineage>
</organism>
<dbReference type="KEGG" id="dwi:6647558"/>
<keyword evidence="5" id="KW-0472">Membrane</keyword>
<proteinExistence type="inferred from homology"/>
<dbReference type="HOGENOM" id="CLU_010194_38_0_1"/>
<keyword evidence="5" id="KW-0812">Transmembrane</keyword>
<keyword evidence="2" id="KW-0521">NADP</keyword>
<dbReference type="SUPFAM" id="SSF51735">
    <property type="entry name" value="NAD(P)-binding Rossmann-fold domains"/>
    <property type="match status" value="1"/>
</dbReference>
<comment type="similarity">
    <text evidence="4">Belongs to the short-chain dehydrogenases/reductases (SDR) family.</text>
</comment>
<dbReference type="InParanoid" id="B4N915"/>
<dbReference type="PROSITE" id="PS00061">
    <property type="entry name" value="ADH_SHORT"/>
    <property type="match status" value="1"/>
</dbReference>
<evidence type="ECO:0000256" key="2">
    <source>
        <dbReference type="ARBA" id="ARBA00022857"/>
    </source>
</evidence>
<evidence type="ECO:0000313" key="6">
    <source>
        <dbReference type="EMBL" id="EDW80520.1"/>
    </source>
</evidence>
<evidence type="ECO:0000256" key="1">
    <source>
        <dbReference type="ARBA" id="ARBA00004240"/>
    </source>
</evidence>
<dbReference type="InterPro" id="IPR020904">
    <property type="entry name" value="Sc_DH/Rdtase_CS"/>
</dbReference>
<dbReference type="EC" id="1.-.-.-" evidence="6"/>
<keyword evidence="5" id="KW-1133">Transmembrane helix</keyword>
<keyword evidence="3 6" id="KW-0560">Oxidoreductase</keyword>
<sequence>MSVIYSIVFYIGALAILNFLYDNFISLFCIIFASLKPYFIPKSPKGLVEKYGKWAVVTGATDGIGKEYAKELARQGLNIVLVSRTQAKLELVASEIENETKVQTKVIIVDFTKGREIYEHIENELADIDVGILVNNVGVVTDHPDYFDLIPESKLWDIINVNMASLTILTRKILPKMKASNKGAIINVGSGSEMTPQPLLSTYAASKKYVSSFTYALQREVAKTNVTVQLVKPNFVKTNMNAYSKTVMEGGFFMADARSYARAAVCTIGKTNDTNAFWVHSMQYFVMKMVPWRILMRVSQYVLGKLRKEALVPK</sequence>
<evidence type="ECO:0000256" key="4">
    <source>
        <dbReference type="RuleBase" id="RU000363"/>
    </source>
</evidence>
<dbReference type="PIRSF" id="PIRSF000126">
    <property type="entry name" value="11-beta-HSD1"/>
    <property type="match status" value="1"/>
</dbReference>
<dbReference type="AlphaFoldDB" id="B4N915"/>
<dbReference type="EMBL" id="CH964232">
    <property type="protein sequence ID" value="EDW80520.1"/>
    <property type="molecule type" value="Genomic_DNA"/>
</dbReference>
<dbReference type="Gene3D" id="3.40.50.720">
    <property type="entry name" value="NAD(P)-binding Rossmann-like Domain"/>
    <property type="match status" value="1"/>
</dbReference>
<dbReference type="PhylomeDB" id="B4N915"/>
<dbReference type="InterPro" id="IPR036291">
    <property type="entry name" value="NAD(P)-bd_dom_sf"/>
</dbReference>
<dbReference type="PRINTS" id="PR00080">
    <property type="entry name" value="SDRFAMILY"/>
</dbReference>
<reference evidence="6 7" key="1">
    <citation type="journal article" date="2007" name="Nature">
        <title>Evolution of genes and genomes on the Drosophila phylogeny.</title>
        <authorList>
            <consortium name="Drosophila 12 Genomes Consortium"/>
            <person name="Clark A.G."/>
            <person name="Eisen M.B."/>
            <person name="Smith D.R."/>
            <person name="Bergman C.M."/>
            <person name="Oliver B."/>
            <person name="Markow T.A."/>
            <person name="Kaufman T.C."/>
            <person name="Kellis M."/>
            <person name="Gelbart W."/>
            <person name="Iyer V.N."/>
            <person name="Pollard D.A."/>
            <person name="Sackton T.B."/>
            <person name="Larracuente A.M."/>
            <person name="Singh N.D."/>
            <person name="Abad J.P."/>
            <person name="Abt D.N."/>
            <person name="Adryan B."/>
            <person name="Aguade M."/>
            <person name="Akashi H."/>
            <person name="Anderson W.W."/>
            <person name="Aquadro C.F."/>
            <person name="Ardell D.H."/>
            <person name="Arguello R."/>
            <person name="Artieri C.G."/>
            <person name="Barbash D.A."/>
            <person name="Barker D."/>
            <person name="Barsanti P."/>
            <person name="Batterham P."/>
            <person name="Batzoglou S."/>
            <person name="Begun D."/>
            <person name="Bhutkar A."/>
            <person name="Blanco E."/>
            <person name="Bosak S.A."/>
            <person name="Bradley R.K."/>
            <person name="Brand A.D."/>
            <person name="Brent M.R."/>
            <person name="Brooks A.N."/>
            <person name="Brown R.H."/>
            <person name="Butlin R.K."/>
            <person name="Caggese C."/>
            <person name="Calvi B.R."/>
            <person name="Bernardo de Carvalho A."/>
            <person name="Caspi A."/>
            <person name="Castrezana S."/>
            <person name="Celniker S.E."/>
            <person name="Chang J.L."/>
            <person name="Chapple C."/>
            <person name="Chatterji S."/>
            <person name="Chinwalla A."/>
            <person name="Civetta A."/>
            <person name="Clifton S.W."/>
            <person name="Comeron J.M."/>
            <person name="Costello J.C."/>
            <person name="Coyne J.A."/>
            <person name="Daub J."/>
            <person name="David R.G."/>
            <person name="Delcher A.L."/>
            <person name="Delehaunty K."/>
            <person name="Do C.B."/>
            <person name="Ebling H."/>
            <person name="Edwards K."/>
            <person name="Eickbush T."/>
            <person name="Evans J.D."/>
            <person name="Filipski A."/>
            <person name="Findeiss S."/>
            <person name="Freyhult E."/>
            <person name="Fulton L."/>
            <person name="Fulton R."/>
            <person name="Garcia A.C."/>
            <person name="Gardiner A."/>
            <person name="Garfield D.A."/>
            <person name="Garvin B.E."/>
            <person name="Gibson G."/>
            <person name="Gilbert D."/>
            <person name="Gnerre S."/>
            <person name="Godfrey J."/>
            <person name="Good R."/>
            <person name="Gotea V."/>
            <person name="Gravely B."/>
            <person name="Greenberg A.J."/>
            <person name="Griffiths-Jones S."/>
            <person name="Gross S."/>
            <person name="Guigo R."/>
            <person name="Gustafson E.A."/>
            <person name="Haerty W."/>
            <person name="Hahn M.W."/>
            <person name="Halligan D.L."/>
            <person name="Halpern A.L."/>
            <person name="Halter G.M."/>
            <person name="Han M.V."/>
            <person name="Heger A."/>
            <person name="Hillier L."/>
            <person name="Hinrichs A.S."/>
            <person name="Holmes I."/>
            <person name="Hoskins R.A."/>
            <person name="Hubisz M.J."/>
            <person name="Hultmark D."/>
            <person name="Huntley M.A."/>
            <person name="Jaffe D.B."/>
            <person name="Jagadeeshan S."/>
            <person name="Jeck W.R."/>
            <person name="Johnson J."/>
            <person name="Jones C.D."/>
            <person name="Jordan W.C."/>
            <person name="Karpen G.H."/>
            <person name="Kataoka E."/>
            <person name="Keightley P.D."/>
            <person name="Kheradpour P."/>
            <person name="Kirkness E.F."/>
            <person name="Koerich L.B."/>
            <person name="Kristiansen K."/>
            <person name="Kudrna D."/>
            <person name="Kulathinal R.J."/>
            <person name="Kumar S."/>
            <person name="Kwok R."/>
            <person name="Lander E."/>
            <person name="Langley C.H."/>
            <person name="Lapoint R."/>
            <person name="Lazzaro B.P."/>
            <person name="Lee S.J."/>
            <person name="Levesque L."/>
            <person name="Li R."/>
            <person name="Lin C.F."/>
            <person name="Lin M.F."/>
            <person name="Lindblad-Toh K."/>
            <person name="Llopart A."/>
            <person name="Long M."/>
            <person name="Low L."/>
            <person name="Lozovsky E."/>
            <person name="Lu J."/>
            <person name="Luo M."/>
            <person name="Machado C.A."/>
            <person name="Makalowski W."/>
            <person name="Marzo M."/>
            <person name="Matsuda M."/>
            <person name="Matzkin L."/>
            <person name="McAllister B."/>
            <person name="McBride C.S."/>
            <person name="McKernan B."/>
            <person name="McKernan K."/>
            <person name="Mendez-Lago M."/>
            <person name="Minx P."/>
            <person name="Mollenhauer M.U."/>
            <person name="Montooth K."/>
            <person name="Mount S.M."/>
            <person name="Mu X."/>
            <person name="Myers E."/>
            <person name="Negre B."/>
            <person name="Newfeld S."/>
            <person name="Nielsen R."/>
            <person name="Noor M.A."/>
            <person name="O'Grady P."/>
            <person name="Pachter L."/>
            <person name="Papaceit M."/>
            <person name="Parisi M.J."/>
            <person name="Parisi M."/>
            <person name="Parts L."/>
            <person name="Pedersen J.S."/>
            <person name="Pesole G."/>
            <person name="Phillippy A.M."/>
            <person name="Ponting C.P."/>
            <person name="Pop M."/>
            <person name="Porcelli D."/>
            <person name="Powell J.R."/>
            <person name="Prohaska S."/>
            <person name="Pruitt K."/>
            <person name="Puig M."/>
            <person name="Quesneville H."/>
            <person name="Ram K.R."/>
            <person name="Rand D."/>
            <person name="Rasmussen M.D."/>
            <person name="Reed L.K."/>
            <person name="Reenan R."/>
            <person name="Reily A."/>
            <person name="Remington K.A."/>
            <person name="Rieger T.T."/>
            <person name="Ritchie M.G."/>
            <person name="Robin C."/>
            <person name="Rogers Y.H."/>
            <person name="Rohde C."/>
            <person name="Rozas J."/>
            <person name="Rubenfield M.J."/>
            <person name="Ruiz A."/>
            <person name="Russo S."/>
            <person name="Salzberg S.L."/>
            <person name="Sanchez-Gracia A."/>
            <person name="Saranga D.J."/>
            <person name="Sato H."/>
            <person name="Schaeffer S.W."/>
            <person name="Schatz M.C."/>
            <person name="Schlenke T."/>
            <person name="Schwartz R."/>
            <person name="Segarra C."/>
            <person name="Singh R.S."/>
            <person name="Sirot L."/>
            <person name="Sirota M."/>
            <person name="Sisneros N.B."/>
            <person name="Smith C.D."/>
            <person name="Smith T.F."/>
            <person name="Spieth J."/>
            <person name="Stage D.E."/>
            <person name="Stark A."/>
            <person name="Stephan W."/>
            <person name="Strausberg R.L."/>
            <person name="Strempel S."/>
            <person name="Sturgill D."/>
            <person name="Sutton G."/>
            <person name="Sutton G.G."/>
            <person name="Tao W."/>
            <person name="Teichmann S."/>
            <person name="Tobari Y.N."/>
            <person name="Tomimura Y."/>
            <person name="Tsolas J.M."/>
            <person name="Valente V.L."/>
            <person name="Venter E."/>
            <person name="Venter J.C."/>
            <person name="Vicario S."/>
            <person name="Vieira F.G."/>
            <person name="Vilella A.J."/>
            <person name="Villasante A."/>
            <person name="Walenz B."/>
            <person name="Wang J."/>
            <person name="Wasserman M."/>
            <person name="Watts T."/>
            <person name="Wilson D."/>
            <person name="Wilson R.K."/>
            <person name="Wing R.A."/>
            <person name="Wolfner M.F."/>
            <person name="Wong A."/>
            <person name="Wong G.K."/>
            <person name="Wu C.I."/>
            <person name="Wu G."/>
            <person name="Yamamoto D."/>
            <person name="Yang H.P."/>
            <person name="Yang S.P."/>
            <person name="Yorke J.A."/>
            <person name="Yoshida K."/>
            <person name="Zdobnov E."/>
            <person name="Zhang P."/>
            <person name="Zhang Y."/>
            <person name="Zimin A.V."/>
            <person name="Baldwin J."/>
            <person name="Abdouelleil A."/>
            <person name="Abdulkadir J."/>
            <person name="Abebe A."/>
            <person name="Abera B."/>
            <person name="Abreu J."/>
            <person name="Acer S.C."/>
            <person name="Aftuck L."/>
            <person name="Alexander A."/>
            <person name="An P."/>
            <person name="Anderson E."/>
            <person name="Anderson S."/>
            <person name="Arachi H."/>
            <person name="Azer M."/>
            <person name="Bachantsang P."/>
            <person name="Barry A."/>
            <person name="Bayul T."/>
            <person name="Berlin A."/>
            <person name="Bessette D."/>
            <person name="Bloom T."/>
            <person name="Blye J."/>
            <person name="Boguslavskiy L."/>
            <person name="Bonnet C."/>
            <person name="Boukhgalter B."/>
            <person name="Bourzgui I."/>
            <person name="Brown A."/>
            <person name="Cahill P."/>
            <person name="Channer S."/>
            <person name="Cheshatsang Y."/>
            <person name="Chuda L."/>
            <person name="Citroen M."/>
            <person name="Collymore A."/>
            <person name="Cooke P."/>
            <person name="Costello M."/>
            <person name="D'Aco K."/>
            <person name="Daza R."/>
            <person name="De Haan G."/>
            <person name="DeGray S."/>
            <person name="DeMaso C."/>
            <person name="Dhargay N."/>
            <person name="Dooley K."/>
            <person name="Dooley E."/>
            <person name="Doricent M."/>
            <person name="Dorje P."/>
            <person name="Dorjee K."/>
            <person name="Dupes A."/>
            <person name="Elong R."/>
            <person name="Falk J."/>
            <person name="Farina A."/>
            <person name="Faro S."/>
            <person name="Ferguson D."/>
            <person name="Fisher S."/>
            <person name="Foley C.D."/>
            <person name="Franke A."/>
            <person name="Friedrich D."/>
            <person name="Gadbois L."/>
            <person name="Gearin G."/>
            <person name="Gearin C.R."/>
            <person name="Giannoukos G."/>
            <person name="Goode T."/>
            <person name="Graham J."/>
            <person name="Grandbois E."/>
            <person name="Grewal S."/>
            <person name="Gyaltsen K."/>
            <person name="Hafez N."/>
            <person name="Hagos B."/>
            <person name="Hall J."/>
            <person name="Henson C."/>
            <person name="Hollinger A."/>
            <person name="Honan T."/>
            <person name="Huard M.D."/>
            <person name="Hughes L."/>
            <person name="Hurhula B."/>
            <person name="Husby M.E."/>
            <person name="Kamat A."/>
            <person name="Kanga B."/>
            <person name="Kashin S."/>
            <person name="Khazanovich D."/>
            <person name="Kisner P."/>
            <person name="Lance K."/>
            <person name="Lara M."/>
            <person name="Lee W."/>
            <person name="Lennon N."/>
            <person name="Letendre F."/>
            <person name="LeVine R."/>
            <person name="Lipovsky A."/>
            <person name="Liu X."/>
            <person name="Liu J."/>
            <person name="Liu S."/>
            <person name="Lokyitsang T."/>
            <person name="Lokyitsang Y."/>
            <person name="Lubonja R."/>
            <person name="Lui A."/>
            <person name="MacDonald P."/>
            <person name="Magnisalis V."/>
            <person name="Maru K."/>
            <person name="Matthews C."/>
            <person name="McCusker W."/>
            <person name="McDonough S."/>
            <person name="Mehta T."/>
            <person name="Meldrim J."/>
            <person name="Meneus L."/>
            <person name="Mihai O."/>
            <person name="Mihalev A."/>
            <person name="Mihova T."/>
            <person name="Mittelman R."/>
            <person name="Mlenga V."/>
            <person name="Montmayeur A."/>
            <person name="Mulrain L."/>
            <person name="Navidi A."/>
            <person name="Naylor J."/>
            <person name="Negash T."/>
            <person name="Nguyen T."/>
            <person name="Nguyen N."/>
            <person name="Nicol R."/>
            <person name="Norbu C."/>
            <person name="Norbu N."/>
            <person name="Novod N."/>
            <person name="O'Neill B."/>
            <person name="Osman S."/>
            <person name="Markiewicz E."/>
            <person name="Oyono O.L."/>
            <person name="Patti C."/>
            <person name="Phunkhang P."/>
            <person name="Pierre F."/>
            <person name="Priest M."/>
            <person name="Raghuraman S."/>
            <person name="Rege F."/>
            <person name="Reyes R."/>
            <person name="Rise C."/>
            <person name="Rogov P."/>
            <person name="Ross K."/>
            <person name="Ryan E."/>
            <person name="Settipalli S."/>
            <person name="Shea T."/>
            <person name="Sherpa N."/>
            <person name="Shi L."/>
            <person name="Shih D."/>
            <person name="Sparrow T."/>
            <person name="Spaulding J."/>
            <person name="Stalker J."/>
            <person name="Stange-Thomann N."/>
            <person name="Stavropoulos S."/>
            <person name="Stone C."/>
            <person name="Strader C."/>
            <person name="Tesfaye S."/>
            <person name="Thomson T."/>
            <person name="Thoulutsang Y."/>
            <person name="Thoulutsang D."/>
            <person name="Topham K."/>
            <person name="Topping I."/>
            <person name="Tsamla T."/>
            <person name="Vassiliev H."/>
            <person name="Vo A."/>
            <person name="Wangchuk T."/>
            <person name="Wangdi T."/>
            <person name="Weiand M."/>
            <person name="Wilkinson J."/>
            <person name="Wilson A."/>
            <person name="Yadav S."/>
            <person name="Young G."/>
            <person name="Yu Q."/>
            <person name="Zembek L."/>
            <person name="Zhong D."/>
            <person name="Zimmer A."/>
            <person name="Zwirko Z."/>
            <person name="Jaffe D.B."/>
            <person name="Alvarez P."/>
            <person name="Brockman W."/>
            <person name="Butler J."/>
            <person name="Chin C."/>
            <person name="Gnerre S."/>
            <person name="Grabherr M."/>
            <person name="Kleber M."/>
            <person name="Mauceli E."/>
            <person name="MacCallum I."/>
        </authorList>
    </citation>
    <scope>NUCLEOTIDE SEQUENCE [LARGE SCALE GENOMIC DNA]</scope>
    <source>
        <strain evidence="7">Tucson 14030-0811.24</strain>
    </source>
</reference>
<dbReference type="OMA" id="CKASINF"/>
<dbReference type="CDD" id="cd05356">
    <property type="entry name" value="17beta-HSD1_like_SDR_c"/>
    <property type="match status" value="1"/>
</dbReference>
<keyword evidence="7" id="KW-1185">Reference proteome</keyword>
<evidence type="ECO:0000256" key="5">
    <source>
        <dbReference type="SAM" id="Phobius"/>
    </source>
</evidence>
<gene>
    <name evidence="6" type="primary">Dwil\GK11524</name>
    <name evidence="6" type="ORF">Dwil_GK11524</name>
</gene>
<dbReference type="PANTHER" id="PTHR43899:SF9">
    <property type="entry name" value="MIP25013P-RELATED"/>
    <property type="match status" value="1"/>
</dbReference>
<dbReference type="Pfam" id="PF00106">
    <property type="entry name" value="adh_short"/>
    <property type="match status" value="1"/>
</dbReference>
<evidence type="ECO:0000256" key="3">
    <source>
        <dbReference type="ARBA" id="ARBA00023002"/>
    </source>
</evidence>
<dbReference type="OrthoDB" id="5545019at2759"/>
<protein>
    <submittedName>
        <fullName evidence="6">Uncharacterized protein</fullName>
        <ecNumber evidence="6">1.-.-.-</ecNumber>
    </submittedName>
</protein>